<dbReference type="RefSeq" id="WP_265267352.1">
    <property type="nucleotide sequence ID" value="NZ_JANFAV010000001.1"/>
</dbReference>
<protein>
    <submittedName>
        <fullName evidence="2">Uncharacterized protein</fullName>
    </submittedName>
</protein>
<gene>
    <name evidence="2" type="ORF">NEE01_00765</name>
</gene>
<keyword evidence="3" id="KW-1185">Reference proteome</keyword>
<keyword evidence="1" id="KW-0732">Signal</keyword>
<dbReference type="Proteomes" id="UP001165565">
    <property type="component" value="Unassembled WGS sequence"/>
</dbReference>
<reference evidence="2" key="1">
    <citation type="submission" date="2022-06" db="EMBL/GenBank/DDBJ databases">
        <title>Sphingomonas sp. nov. isolated from rhizosphere soil of tomato.</title>
        <authorList>
            <person name="Dong H."/>
            <person name="Gao R."/>
        </authorList>
    </citation>
    <scope>NUCLEOTIDE SEQUENCE</scope>
    <source>
        <strain evidence="2">MMSM24</strain>
    </source>
</reference>
<evidence type="ECO:0000313" key="2">
    <source>
        <dbReference type="EMBL" id="MCW6533305.1"/>
    </source>
</evidence>
<comment type="caution">
    <text evidence="2">The sequence shown here is derived from an EMBL/GenBank/DDBJ whole genome shotgun (WGS) entry which is preliminary data.</text>
</comment>
<dbReference type="EMBL" id="JANFAV010000001">
    <property type="protein sequence ID" value="MCW6533305.1"/>
    <property type="molecule type" value="Genomic_DNA"/>
</dbReference>
<evidence type="ECO:0000313" key="3">
    <source>
        <dbReference type="Proteomes" id="UP001165565"/>
    </source>
</evidence>
<feature type="signal peptide" evidence="1">
    <location>
        <begin position="1"/>
        <end position="26"/>
    </location>
</feature>
<proteinExistence type="predicted"/>
<sequence length="119" mass="11999">MTRMLALLLLFGAVIGLLGEQTAASAAVVPMAMTAPAQTMDADCMALMGTHPATPDKKPCQGLTLDCIAATACAVPLMPAPDAPFAPAAVTASQLFGAVARELAGTDRPPETPPPSRLG</sequence>
<feature type="chain" id="PRO_5041316237" evidence="1">
    <location>
        <begin position="27"/>
        <end position="119"/>
    </location>
</feature>
<name>A0AA41Z4C0_9SPHN</name>
<evidence type="ECO:0000256" key="1">
    <source>
        <dbReference type="SAM" id="SignalP"/>
    </source>
</evidence>
<dbReference type="AlphaFoldDB" id="A0AA41Z4C0"/>
<organism evidence="2 3">
    <name type="scientific">Sphingomonas lycopersici</name>
    <dbReference type="NCBI Taxonomy" id="2951807"/>
    <lineage>
        <taxon>Bacteria</taxon>
        <taxon>Pseudomonadati</taxon>
        <taxon>Pseudomonadota</taxon>
        <taxon>Alphaproteobacteria</taxon>
        <taxon>Sphingomonadales</taxon>
        <taxon>Sphingomonadaceae</taxon>
        <taxon>Sphingomonas</taxon>
    </lineage>
</organism>
<accession>A0AA41Z4C0</accession>